<dbReference type="STRING" id="578462.A0A0L0S027"/>
<dbReference type="VEuPathDB" id="FungiDB:AMAG_17842"/>
<dbReference type="GO" id="GO:0043138">
    <property type="term" value="F:3'-5' DNA helicase activity"/>
    <property type="evidence" value="ECO:0007669"/>
    <property type="project" value="TreeGrafter"/>
</dbReference>
<dbReference type="Proteomes" id="UP000054350">
    <property type="component" value="Unassembled WGS sequence"/>
</dbReference>
<dbReference type="Gene3D" id="3.40.50.300">
    <property type="entry name" value="P-loop containing nucleotide triphosphate hydrolases"/>
    <property type="match status" value="1"/>
</dbReference>
<dbReference type="PANTHER" id="PTHR47957:SF3">
    <property type="entry name" value="ATP-DEPENDENT HELICASE HRQ1"/>
    <property type="match status" value="1"/>
</dbReference>
<proteinExistence type="predicted"/>
<gene>
    <name evidence="1" type="ORF">AMAG_17842</name>
</gene>
<sequence length="247" mass="27957">MTQSCPHLVDWVQIATYDGDTTAADRVAIRERAHILLTNPDMLHITVQAYHGVFGSHCAWIIRRLRRLADYYQNPRVQFIACSATIGNAEEHVRDLFGTDFTHISEDGSPHGQRATVIWTPPVLNLLAPRSRGRLPKQQAGRAGWCTRDSLSILVPDANPLDQFYARHPDRIWDAQVPAVAMDPRHPALVEAHLVCAAFELLIDPDNEPALEGFELQEPMEKRLTQGDSQERFVFPCFQLIESLWFG</sequence>
<reference evidence="2" key="2">
    <citation type="submission" date="2009-11" db="EMBL/GenBank/DDBJ databases">
        <title>The Genome Sequence of Allomyces macrogynus strain ATCC 38327.</title>
        <authorList>
            <consortium name="The Broad Institute Genome Sequencing Platform"/>
            <person name="Russ C."/>
            <person name="Cuomo C."/>
            <person name="Shea T."/>
            <person name="Young S.K."/>
            <person name="Zeng Q."/>
            <person name="Koehrsen M."/>
            <person name="Haas B."/>
            <person name="Borodovsky M."/>
            <person name="Guigo R."/>
            <person name="Alvarado L."/>
            <person name="Berlin A."/>
            <person name="Borenstein D."/>
            <person name="Chen Z."/>
            <person name="Engels R."/>
            <person name="Freedman E."/>
            <person name="Gellesch M."/>
            <person name="Goldberg J."/>
            <person name="Griggs A."/>
            <person name="Gujja S."/>
            <person name="Heiman D."/>
            <person name="Hepburn T."/>
            <person name="Howarth C."/>
            <person name="Jen D."/>
            <person name="Larson L."/>
            <person name="Lewis B."/>
            <person name="Mehta T."/>
            <person name="Park D."/>
            <person name="Pearson M."/>
            <person name="Roberts A."/>
            <person name="Saif S."/>
            <person name="Shenoy N."/>
            <person name="Sisk P."/>
            <person name="Stolte C."/>
            <person name="Sykes S."/>
            <person name="Walk T."/>
            <person name="White J."/>
            <person name="Yandava C."/>
            <person name="Burger G."/>
            <person name="Gray M.W."/>
            <person name="Holland P.W.H."/>
            <person name="King N."/>
            <person name="Lang F.B.F."/>
            <person name="Roger A.J."/>
            <person name="Ruiz-Trillo I."/>
            <person name="Lander E."/>
            <person name="Nusbaum C."/>
        </authorList>
    </citation>
    <scope>NUCLEOTIDE SEQUENCE [LARGE SCALE GENOMIC DNA]</scope>
    <source>
        <strain evidence="2">ATCC 38327</strain>
    </source>
</reference>
<evidence type="ECO:0000313" key="2">
    <source>
        <dbReference type="Proteomes" id="UP000054350"/>
    </source>
</evidence>
<dbReference type="SUPFAM" id="SSF52540">
    <property type="entry name" value="P-loop containing nucleoside triphosphate hydrolases"/>
    <property type="match status" value="1"/>
</dbReference>
<evidence type="ECO:0008006" key="3">
    <source>
        <dbReference type="Google" id="ProtNLM"/>
    </source>
</evidence>
<dbReference type="EMBL" id="GG745329">
    <property type="protein sequence ID" value="KNE55923.1"/>
    <property type="molecule type" value="Genomic_DNA"/>
</dbReference>
<protein>
    <recommendedName>
        <fullName evidence="3">Helicase C-terminal domain-containing protein</fullName>
    </recommendedName>
</protein>
<name>A0A0L0S027_ALLM3</name>
<dbReference type="OrthoDB" id="18781at2759"/>
<dbReference type="AlphaFoldDB" id="A0A0L0S027"/>
<keyword evidence="2" id="KW-1185">Reference proteome</keyword>
<dbReference type="GO" id="GO:0006289">
    <property type="term" value="P:nucleotide-excision repair"/>
    <property type="evidence" value="ECO:0007669"/>
    <property type="project" value="TreeGrafter"/>
</dbReference>
<dbReference type="GO" id="GO:0005634">
    <property type="term" value="C:nucleus"/>
    <property type="evidence" value="ECO:0007669"/>
    <property type="project" value="TreeGrafter"/>
</dbReference>
<dbReference type="GO" id="GO:0036297">
    <property type="term" value="P:interstrand cross-link repair"/>
    <property type="evidence" value="ECO:0007669"/>
    <property type="project" value="TreeGrafter"/>
</dbReference>
<dbReference type="eggNOG" id="KOG4150">
    <property type="taxonomic scope" value="Eukaryota"/>
</dbReference>
<dbReference type="PANTHER" id="PTHR47957">
    <property type="entry name" value="ATP-DEPENDENT HELICASE HRQ1"/>
    <property type="match status" value="1"/>
</dbReference>
<evidence type="ECO:0000313" key="1">
    <source>
        <dbReference type="EMBL" id="KNE55923.1"/>
    </source>
</evidence>
<accession>A0A0L0S027</accession>
<dbReference type="InterPro" id="IPR027417">
    <property type="entry name" value="P-loop_NTPase"/>
</dbReference>
<organism evidence="1 2">
    <name type="scientific">Allomyces macrogynus (strain ATCC 38327)</name>
    <name type="common">Allomyces javanicus var. macrogynus</name>
    <dbReference type="NCBI Taxonomy" id="578462"/>
    <lineage>
        <taxon>Eukaryota</taxon>
        <taxon>Fungi</taxon>
        <taxon>Fungi incertae sedis</taxon>
        <taxon>Blastocladiomycota</taxon>
        <taxon>Blastocladiomycetes</taxon>
        <taxon>Blastocladiales</taxon>
        <taxon>Blastocladiaceae</taxon>
        <taxon>Allomyces</taxon>
    </lineage>
</organism>
<reference evidence="1 2" key="1">
    <citation type="submission" date="2009-11" db="EMBL/GenBank/DDBJ databases">
        <title>Annotation of Allomyces macrogynus ATCC 38327.</title>
        <authorList>
            <consortium name="The Broad Institute Genome Sequencing Platform"/>
            <person name="Russ C."/>
            <person name="Cuomo C."/>
            <person name="Burger G."/>
            <person name="Gray M.W."/>
            <person name="Holland P.W.H."/>
            <person name="King N."/>
            <person name="Lang F.B.F."/>
            <person name="Roger A.J."/>
            <person name="Ruiz-Trillo I."/>
            <person name="Young S.K."/>
            <person name="Zeng Q."/>
            <person name="Gargeya S."/>
            <person name="Fitzgerald M."/>
            <person name="Haas B."/>
            <person name="Abouelleil A."/>
            <person name="Alvarado L."/>
            <person name="Arachchi H.M."/>
            <person name="Berlin A."/>
            <person name="Chapman S.B."/>
            <person name="Gearin G."/>
            <person name="Goldberg J."/>
            <person name="Griggs A."/>
            <person name="Gujja S."/>
            <person name="Hansen M."/>
            <person name="Heiman D."/>
            <person name="Howarth C."/>
            <person name="Larimer J."/>
            <person name="Lui A."/>
            <person name="MacDonald P.J.P."/>
            <person name="McCowen C."/>
            <person name="Montmayeur A."/>
            <person name="Murphy C."/>
            <person name="Neiman D."/>
            <person name="Pearson M."/>
            <person name="Priest M."/>
            <person name="Roberts A."/>
            <person name="Saif S."/>
            <person name="Shea T."/>
            <person name="Sisk P."/>
            <person name="Stolte C."/>
            <person name="Sykes S."/>
            <person name="Wortman J."/>
            <person name="Nusbaum C."/>
            <person name="Birren B."/>
        </authorList>
    </citation>
    <scope>NUCLEOTIDE SEQUENCE [LARGE SCALE GENOMIC DNA]</scope>
    <source>
        <strain evidence="1 2">ATCC 38327</strain>
    </source>
</reference>